<proteinExistence type="predicted"/>
<dbReference type="InterPro" id="IPR008333">
    <property type="entry name" value="Cbr1-like_FAD-bd_dom"/>
</dbReference>
<dbReference type="GO" id="GO:0051537">
    <property type="term" value="F:2 iron, 2 sulfur cluster binding"/>
    <property type="evidence" value="ECO:0007669"/>
    <property type="project" value="UniProtKB-KW"/>
</dbReference>
<evidence type="ECO:0000256" key="3">
    <source>
        <dbReference type="ARBA" id="ARBA00023014"/>
    </source>
</evidence>
<dbReference type="Pfam" id="PF00970">
    <property type="entry name" value="FAD_binding_6"/>
    <property type="match status" value="1"/>
</dbReference>
<dbReference type="Proteomes" id="UP000298468">
    <property type="component" value="Unassembled WGS sequence"/>
</dbReference>
<reference evidence="5 6" key="1">
    <citation type="submission" date="2019-03" db="EMBL/GenBank/DDBJ databases">
        <title>Genomics of glacier-inhabiting Cryobacterium strains.</title>
        <authorList>
            <person name="Liu Q."/>
            <person name="Xin Y.-H."/>
        </authorList>
    </citation>
    <scope>NUCLEOTIDE SEQUENCE [LARGE SCALE GENOMIC DNA]</scope>
    <source>
        <strain evidence="5 6">Sr59</strain>
    </source>
</reference>
<comment type="cofactor">
    <cofactor evidence="1">
        <name>FAD</name>
        <dbReference type="ChEBI" id="CHEBI:57692"/>
    </cofactor>
</comment>
<dbReference type="Gene3D" id="2.40.30.10">
    <property type="entry name" value="Translation factors"/>
    <property type="match status" value="1"/>
</dbReference>
<evidence type="ECO:0000256" key="1">
    <source>
        <dbReference type="ARBA" id="ARBA00001974"/>
    </source>
</evidence>
<dbReference type="InterPro" id="IPR017927">
    <property type="entry name" value="FAD-bd_FR_type"/>
</dbReference>
<keyword evidence="2" id="KW-0479">Metal-binding</keyword>
<dbReference type="InterPro" id="IPR017938">
    <property type="entry name" value="Riboflavin_synthase-like_b-brl"/>
</dbReference>
<dbReference type="InterPro" id="IPR001433">
    <property type="entry name" value="OxRdtase_FAD/NAD-bd"/>
</dbReference>
<dbReference type="InterPro" id="IPR050415">
    <property type="entry name" value="MRET"/>
</dbReference>
<organism evidence="5 6">
    <name type="scientific">Cryobacterium lactosi</name>
    <dbReference type="NCBI Taxonomy" id="1259202"/>
    <lineage>
        <taxon>Bacteria</taxon>
        <taxon>Bacillati</taxon>
        <taxon>Actinomycetota</taxon>
        <taxon>Actinomycetes</taxon>
        <taxon>Micrococcales</taxon>
        <taxon>Microbacteriaceae</taxon>
        <taxon>Cryobacterium</taxon>
    </lineage>
</organism>
<comment type="caution">
    <text evidence="5">The sequence shown here is derived from an EMBL/GenBank/DDBJ whole genome shotgun (WGS) entry which is preliminary data.</text>
</comment>
<keyword evidence="2" id="KW-0001">2Fe-2S</keyword>
<dbReference type="EMBL" id="SOHM01000030">
    <property type="protein sequence ID" value="TFD88151.1"/>
    <property type="molecule type" value="Genomic_DNA"/>
</dbReference>
<accession>A0A4R9BNW6</accession>
<sequence>MAEVIGVSQETRTARTLRLRLPGLTGHRAGQHVDVRLTAPDGYTAVRSYSVASALPGDELELTVEELDEGEVSPYLVHGVSVGDQLEVRGPVGGWFVWDPADPSPVQLIAGGSGVVPLMAMIRAHAAADPASPGATAEFRLLYSVRSPDAAYYGAELDELAGSDLLTVTYVYTREAPAGSPVPPGRLDARALSIAVLPVSANPAFFICGATAFVETVADWLVQAGYPADRIKTERYGGMGSTP</sequence>
<evidence type="ECO:0000313" key="6">
    <source>
        <dbReference type="Proteomes" id="UP000298468"/>
    </source>
</evidence>
<feature type="domain" description="FAD-binding FR-type" evidence="4">
    <location>
        <begin position="1"/>
        <end position="98"/>
    </location>
</feature>
<dbReference type="OrthoDB" id="5179582at2"/>
<dbReference type="SUPFAM" id="SSF63380">
    <property type="entry name" value="Riboflavin synthase domain-like"/>
    <property type="match status" value="1"/>
</dbReference>
<dbReference type="PANTHER" id="PTHR47354">
    <property type="entry name" value="NADH OXIDOREDUCTASE HCR"/>
    <property type="match status" value="1"/>
</dbReference>
<dbReference type="Pfam" id="PF00175">
    <property type="entry name" value="NAD_binding_1"/>
    <property type="match status" value="1"/>
</dbReference>
<dbReference type="PANTHER" id="PTHR47354:SF5">
    <property type="entry name" value="PROTEIN RFBI"/>
    <property type="match status" value="1"/>
</dbReference>
<dbReference type="PROSITE" id="PS51384">
    <property type="entry name" value="FAD_FR"/>
    <property type="match status" value="1"/>
</dbReference>
<gene>
    <name evidence="5" type="ORF">E3T61_12825</name>
</gene>
<keyword evidence="3" id="KW-0411">Iron-sulfur</keyword>
<dbReference type="InterPro" id="IPR039261">
    <property type="entry name" value="FNR_nucleotide-bd"/>
</dbReference>
<protein>
    <submittedName>
        <fullName evidence="5">Oxidoreductase</fullName>
    </submittedName>
</protein>
<name>A0A4R9BNW6_9MICO</name>
<dbReference type="AlphaFoldDB" id="A0A4R9BNW6"/>
<keyword evidence="6" id="KW-1185">Reference proteome</keyword>
<dbReference type="SUPFAM" id="SSF52343">
    <property type="entry name" value="Ferredoxin reductase-like, C-terminal NADP-linked domain"/>
    <property type="match status" value="1"/>
</dbReference>
<dbReference type="Gene3D" id="3.40.50.80">
    <property type="entry name" value="Nucleotide-binding domain of ferredoxin-NADP reductase (FNR) module"/>
    <property type="match status" value="1"/>
</dbReference>
<dbReference type="PRINTS" id="PR00406">
    <property type="entry name" value="CYTB5RDTASE"/>
</dbReference>
<dbReference type="GO" id="GO:0016491">
    <property type="term" value="F:oxidoreductase activity"/>
    <property type="evidence" value="ECO:0007669"/>
    <property type="project" value="InterPro"/>
</dbReference>
<evidence type="ECO:0000313" key="5">
    <source>
        <dbReference type="EMBL" id="TFD88151.1"/>
    </source>
</evidence>
<dbReference type="CDD" id="cd06217">
    <property type="entry name" value="FNR_iron_sulfur_binding_3"/>
    <property type="match status" value="1"/>
</dbReference>
<evidence type="ECO:0000259" key="4">
    <source>
        <dbReference type="PROSITE" id="PS51384"/>
    </source>
</evidence>
<keyword evidence="2" id="KW-0408">Iron</keyword>
<evidence type="ECO:0000256" key="2">
    <source>
        <dbReference type="ARBA" id="ARBA00022714"/>
    </source>
</evidence>